<evidence type="ECO:0000256" key="7">
    <source>
        <dbReference type="ARBA" id="ARBA00033311"/>
    </source>
</evidence>
<dbReference type="Pfam" id="PF00908">
    <property type="entry name" value="dTDP_sugar_isom"/>
    <property type="match status" value="1"/>
</dbReference>
<name>A0A317MPV9_9GAMM</name>
<dbReference type="AlphaFoldDB" id="A0A317MPV9"/>
<feature type="non-terminal residue" evidence="8">
    <location>
        <position position="31"/>
    </location>
</feature>
<organism evidence="8 9">
    <name type="scientific">Plasticicumulans acidivorans</name>
    <dbReference type="NCBI Taxonomy" id="886464"/>
    <lineage>
        <taxon>Bacteria</taxon>
        <taxon>Pseudomonadati</taxon>
        <taxon>Pseudomonadota</taxon>
        <taxon>Gammaproteobacteria</taxon>
        <taxon>Candidatus Competibacteraceae</taxon>
        <taxon>Plasticicumulans</taxon>
    </lineage>
</organism>
<proteinExistence type="predicted"/>
<protein>
    <recommendedName>
        <fullName evidence="4">dTDP-4-dehydrorhamnose 3,5-epimerase</fullName>
        <ecNumber evidence="3">5.1.3.13</ecNumber>
    </recommendedName>
    <alternativeName>
        <fullName evidence="6">Thymidine diphospho-4-keto-rhamnose 3,5-epimerase</fullName>
    </alternativeName>
    <alternativeName>
        <fullName evidence="5">dTDP-4-keto-6-deoxyglucose 3,5-epimerase</fullName>
    </alternativeName>
    <alternativeName>
        <fullName evidence="7">dTDP-6-deoxy-D-xylo-4-hexulose 3,5-epimerase</fullName>
    </alternativeName>
</protein>
<dbReference type="Proteomes" id="UP000246569">
    <property type="component" value="Unassembled WGS sequence"/>
</dbReference>
<gene>
    <name evidence="8" type="ORF">C7443_1263</name>
</gene>
<sequence length="31" mass="3495">MKIIETALPGVLILEPQVFGDARGFFVETFR</sequence>
<dbReference type="Gene3D" id="2.60.120.10">
    <property type="entry name" value="Jelly Rolls"/>
    <property type="match status" value="1"/>
</dbReference>
<evidence type="ECO:0000256" key="2">
    <source>
        <dbReference type="ARBA" id="ARBA00001997"/>
    </source>
</evidence>
<evidence type="ECO:0000256" key="6">
    <source>
        <dbReference type="ARBA" id="ARBA00031424"/>
    </source>
</evidence>
<evidence type="ECO:0000256" key="4">
    <source>
        <dbReference type="ARBA" id="ARBA00019595"/>
    </source>
</evidence>
<dbReference type="EC" id="5.1.3.13" evidence="3"/>
<comment type="function">
    <text evidence="2">Catalyzes the epimerization of the C3' and C5'positions of dTDP-6-deoxy-D-xylo-4-hexulose, forming dTDP-6-deoxy-L-lyxo-4-hexulose.</text>
</comment>
<evidence type="ECO:0000256" key="5">
    <source>
        <dbReference type="ARBA" id="ARBA00029758"/>
    </source>
</evidence>
<keyword evidence="9" id="KW-1185">Reference proteome</keyword>
<dbReference type="InterPro" id="IPR014710">
    <property type="entry name" value="RmlC-like_jellyroll"/>
</dbReference>
<evidence type="ECO:0000313" key="9">
    <source>
        <dbReference type="Proteomes" id="UP000246569"/>
    </source>
</evidence>
<dbReference type="InterPro" id="IPR000888">
    <property type="entry name" value="RmlC-like"/>
</dbReference>
<dbReference type="SUPFAM" id="SSF51182">
    <property type="entry name" value="RmlC-like cupins"/>
    <property type="match status" value="1"/>
</dbReference>
<dbReference type="GO" id="GO:0008830">
    <property type="term" value="F:dTDP-4-dehydrorhamnose 3,5-epimerase activity"/>
    <property type="evidence" value="ECO:0007669"/>
    <property type="project" value="UniProtKB-EC"/>
</dbReference>
<comment type="caution">
    <text evidence="8">The sequence shown here is derived from an EMBL/GenBank/DDBJ whole genome shotgun (WGS) entry which is preliminary data.</text>
</comment>
<comment type="catalytic activity">
    <reaction evidence="1">
        <text>dTDP-4-dehydro-6-deoxy-alpha-D-glucose = dTDP-4-dehydro-beta-L-rhamnose</text>
        <dbReference type="Rhea" id="RHEA:16969"/>
        <dbReference type="ChEBI" id="CHEBI:57649"/>
        <dbReference type="ChEBI" id="CHEBI:62830"/>
        <dbReference type="EC" id="5.1.3.13"/>
    </reaction>
</comment>
<dbReference type="EMBL" id="QGTJ01000026">
    <property type="protein sequence ID" value="PWV57714.1"/>
    <property type="molecule type" value="Genomic_DNA"/>
</dbReference>
<dbReference type="InterPro" id="IPR011051">
    <property type="entry name" value="RmlC_Cupin_sf"/>
</dbReference>
<dbReference type="RefSeq" id="WP_211346218.1">
    <property type="nucleotide sequence ID" value="NZ_QGTJ01000026.1"/>
</dbReference>
<evidence type="ECO:0000256" key="1">
    <source>
        <dbReference type="ARBA" id="ARBA00001298"/>
    </source>
</evidence>
<evidence type="ECO:0000256" key="3">
    <source>
        <dbReference type="ARBA" id="ARBA00012098"/>
    </source>
</evidence>
<reference evidence="8 9" key="1">
    <citation type="submission" date="2018-05" db="EMBL/GenBank/DDBJ databases">
        <title>Genomic Encyclopedia of Type Strains, Phase IV (KMG-IV): sequencing the most valuable type-strain genomes for metagenomic binning, comparative biology and taxonomic classification.</title>
        <authorList>
            <person name="Goeker M."/>
        </authorList>
    </citation>
    <scope>NUCLEOTIDE SEQUENCE [LARGE SCALE GENOMIC DNA]</scope>
    <source>
        <strain evidence="8 9">DSM 23606</strain>
    </source>
</reference>
<accession>A0A317MPV9</accession>
<evidence type="ECO:0000313" key="8">
    <source>
        <dbReference type="EMBL" id="PWV57714.1"/>
    </source>
</evidence>